<keyword evidence="3" id="KW-1185">Reference proteome</keyword>
<reference evidence="2 3" key="1">
    <citation type="submission" date="2016-01" db="EMBL/GenBank/DDBJ databases">
        <title>The new phylogeny of the genus Mycobacterium.</title>
        <authorList>
            <person name="Tarcisio F."/>
            <person name="Conor M."/>
            <person name="Antonella G."/>
            <person name="Elisabetta G."/>
            <person name="Giulia F.S."/>
            <person name="Sara T."/>
            <person name="Anna F."/>
            <person name="Clotilde B."/>
            <person name="Roberto B."/>
            <person name="Veronica D.S."/>
            <person name="Fabio R."/>
            <person name="Monica P."/>
            <person name="Olivier J."/>
            <person name="Enrico T."/>
            <person name="Nicola S."/>
        </authorList>
    </citation>
    <scope>NUCLEOTIDE SEQUENCE [LARGE SCALE GENOMIC DNA]</scope>
    <source>
        <strain evidence="2 3">DSM 45394</strain>
    </source>
</reference>
<accession>A0A1X1Y7I9</accession>
<dbReference type="Pfam" id="PF01740">
    <property type="entry name" value="STAS"/>
    <property type="match status" value="1"/>
</dbReference>
<evidence type="ECO:0000259" key="1">
    <source>
        <dbReference type="PROSITE" id="PS50801"/>
    </source>
</evidence>
<evidence type="ECO:0000313" key="3">
    <source>
        <dbReference type="Proteomes" id="UP000193866"/>
    </source>
</evidence>
<sequence>MRPSTAGRIGTLTRRSSQLTVSADTVAGVCLLKPLGTLDSGTYLQLRDSVIKAALDEPPAVLVDVSGLDVPAPSAWSVFTSARWHVSIWPVIPILLVCPPSEAARQIARAGVTRYLPVHTDVESALASLAHGKHPRHRARIELPHRLTSLLDSRDFVNKWLTNWSQEQLIPTAKVVVDVLVENVLRHTESPLVILLERSDSAVTVAVQDADSAPAVRHETAAGGADETSGLAVVSAVCRAWGSSPTPSGKTVWAVIGPENRL</sequence>
<gene>
    <name evidence="2" type="ORF">AWC16_22245</name>
</gene>
<dbReference type="PROSITE" id="PS50801">
    <property type="entry name" value="STAS"/>
    <property type="match status" value="1"/>
</dbReference>
<dbReference type="InterPro" id="IPR002645">
    <property type="entry name" value="STAS_dom"/>
</dbReference>
<dbReference type="InterPro" id="IPR050267">
    <property type="entry name" value="Anti-sigma-factor_SerPK"/>
</dbReference>
<dbReference type="STRING" id="1108812.AWC16_22245"/>
<organism evidence="2 3">
    <name type="scientific">Mycolicibacter longobardus</name>
    <dbReference type="NCBI Taxonomy" id="1108812"/>
    <lineage>
        <taxon>Bacteria</taxon>
        <taxon>Bacillati</taxon>
        <taxon>Actinomycetota</taxon>
        <taxon>Actinomycetes</taxon>
        <taxon>Mycobacteriales</taxon>
        <taxon>Mycobacteriaceae</taxon>
        <taxon>Mycolicibacter</taxon>
    </lineage>
</organism>
<proteinExistence type="predicted"/>
<comment type="caution">
    <text evidence="2">The sequence shown here is derived from an EMBL/GenBank/DDBJ whole genome shotgun (WGS) entry which is preliminary data.</text>
</comment>
<evidence type="ECO:0000313" key="2">
    <source>
        <dbReference type="EMBL" id="ORW06971.1"/>
    </source>
</evidence>
<dbReference type="Gene3D" id="3.30.750.24">
    <property type="entry name" value="STAS domain"/>
    <property type="match status" value="1"/>
</dbReference>
<dbReference type="CDD" id="cd07043">
    <property type="entry name" value="STAS_anti-anti-sigma_factors"/>
    <property type="match status" value="1"/>
</dbReference>
<dbReference type="EMBL" id="LQPG01000055">
    <property type="protein sequence ID" value="ORW06971.1"/>
    <property type="molecule type" value="Genomic_DNA"/>
</dbReference>
<dbReference type="Proteomes" id="UP000193866">
    <property type="component" value="Unassembled WGS sequence"/>
</dbReference>
<dbReference type="SUPFAM" id="SSF52091">
    <property type="entry name" value="SpoIIaa-like"/>
    <property type="match status" value="1"/>
</dbReference>
<protein>
    <submittedName>
        <fullName evidence="2">Sulfate transporter</fullName>
    </submittedName>
</protein>
<name>A0A1X1Y7I9_9MYCO</name>
<dbReference type="InterPro" id="IPR036890">
    <property type="entry name" value="HATPase_C_sf"/>
</dbReference>
<dbReference type="PANTHER" id="PTHR35526:SF3">
    <property type="entry name" value="ANTI-SIGMA-F FACTOR RSBW"/>
    <property type="match status" value="1"/>
</dbReference>
<feature type="domain" description="STAS" evidence="1">
    <location>
        <begin position="19"/>
        <end position="129"/>
    </location>
</feature>
<dbReference type="InterPro" id="IPR036513">
    <property type="entry name" value="STAS_dom_sf"/>
</dbReference>
<dbReference type="Gene3D" id="3.30.565.10">
    <property type="entry name" value="Histidine kinase-like ATPase, C-terminal domain"/>
    <property type="match status" value="1"/>
</dbReference>
<dbReference type="PANTHER" id="PTHR35526">
    <property type="entry name" value="ANTI-SIGMA-F FACTOR RSBW-RELATED"/>
    <property type="match status" value="1"/>
</dbReference>
<dbReference type="AlphaFoldDB" id="A0A1X1Y7I9"/>